<feature type="transmembrane region" description="Helical" evidence="6">
    <location>
        <begin position="260"/>
        <end position="279"/>
    </location>
</feature>
<evidence type="ECO:0000256" key="4">
    <source>
        <dbReference type="ARBA" id="ARBA00022989"/>
    </source>
</evidence>
<keyword evidence="3 6" id="KW-0812">Transmembrane</keyword>
<evidence type="ECO:0000256" key="5">
    <source>
        <dbReference type="ARBA" id="ARBA00023136"/>
    </source>
</evidence>
<name>A0A849A8W1_9ACTN</name>
<accession>A0A849A8W1</accession>
<comment type="subcellular location">
    <subcellularLocation>
        <location evidence="1">Membrane</location>
        <topology evidence="1">Multi-pass membrane protein</topology>
    </subcellularLocation>
</comment>
<dbReference type="SUPFAM" id="SSF103481">
    <property type="entry name" value="Multidrug resistance efflux transporter EmrE"/>
    <property type="match status" value="2"/>
</dbReference>
<keyword evidence="9" id="KW-1185">Reference proteome</keyword>
<dbReference type="PANTHER" id="PTHR32322">
    <property type="entry name" value="INNER MEMBRANE TRANSPORTER"/>
    <property type="match status" value="1"/>
</dbReference>
<evidence type="ECO:0000256" key="3">
    <source>
        <dbReference type="ARBA" id="ARBA00022692"/>
    </source>
</evidence>
<feature type="transmembrane region" description="Helical" evidence="6">
    <location>
        <begin position="113"/>
        <end position="135"/>
    </location>
</feature>
<feature type="transmembrane region" description="Helical" evidence="6">
    <location>
        <begin position="87"/>
        <end position="106"/>
    </location>
</feature>
<feature type="domain" description="EamA" evidence="7">
    <location>
        <begin position="141"/>
        <end position="276"/>
    </location>
</feature>
<dbReference type="InterPro" id="IPR050638">
    <property type="entry name" value="AA-Vitamin_Transporters"/>
</dbReference>
<dbReference type="EMBL" id="JABEND010000009">
    <property type="protein sequence ID" value="NNG36989.1"/>
    <property type="molecule type" value="Genomic_DNA"/>
</dbReference>
<protein>
    <submittedName>
        <fullName evidence="8">EamA family transporter</fullName>
    </submittedName>
</protein>
<reference evidence="8 9" key="1">
    <citation type="submission" date="2020-05" db="EMBL/GenBank/DDBJ databases">
        <title>Nakamurella sp. DB0629 isolated from air conditioner.</title>
        <authorList>
            <person name="Kim D.H."/>
            <person name="Kim D.-U."/>
        </authorList>
    </citation>
    <scope>NUCLEOTIDE SEQUENCE [LARGE SCALE GENOMIC DNA]</scope>
    <source>
        <strain evidence="8 9">DB0629</strain>
    </source>
</reference>
<keyword evidence="5 6" id="KW-0472">Membrane</keyword>
<comment type="caution">
    <text evidence="8">The sequence shown here is derived from an EMBL/GenBank/DDBJ whole genome shotgun (WGS) entry which is preliminary data.</text>
</comment>
<evidence type="ECO:0000313" key="9">
    <source>
        <dbReference type="Proteomes" id="UP000562984"/>
    </source>
</evidence>
<evidence type="ECO:0000313" key="8">
    <source>
        <dbReference type="EMBL" id="NNG36989.1"/>
    </source>
</evidence>
<feature type="transmembrane region" description="Helical" evidence="6">
    <location>
        <begin position="60"/>
        <end position="81"/>
    </location>
</feature>
<dbReference type="Pfam" id="PF00892">
    <property type="entry name" value="EamA"/>
    <property type="match status" value="1"/>
</dbReference>
<evidence type="ECO:0000259" key="7">
    <source>
        <dbReference type="Pfam" id="PF00892"/>
    </source>
</evidence>
<dbReference type="AlphaFoldDB" id="A0A849A8W1"/>
<dbReference type="InterPro" id="IPR037185">
    <property type="entry name" value="EmrE-like"/>
</dbReference>
<sequence>MPAPLLFVGSGVSQYVGAALGVGLFAVIPAMSVSWWRIGLSAVVLLAWRRPWRARPGRRSVLTAALFGVVLAAMNLSFYLAIEHLPLGTAVAIEFLGPVAVAAITGRSWRERVGIVLAAAGVVLLAGVTVAGTGWTTSTVIGLAAIAASGLFWAGYILLGRRVAVGGDGISGLAVGMTAGSIVFLPFAFGALPALTDGTSGLRSVALLLGVAVFSSVLPYTIDQWVLPRMTAAQFAILLALLPVSAAVVGAVMLHQLPTAGEVIGTVLVCLAIAMANSGRGQQPAATES</sequence>
<feature type="transmembrane region" description="Helical" evidence="6">
    <location>
        <begin position="171"/>
        <end position="195"/>
    </location>
</feature>
<feature type="transmembrane region" description="Helical" evidence="6">
    <location>
        <begin position="232"/>
        <end position="254"/>
    </location>
</feature>
<keyword evidence="4 6" id="KW-1133">Transmembrane helix</keyword>
<feature type="transmembrane region" description="Helical" evidence="6">
    <location>
        <begin position="141"/>
        <end position="159"/>
    </location>
</feature>
<feature type="transmembrane region" description="Helical" evidence="6">
    <location>
        <begin position="15"/>
        <end position="48"/>
    </location>
</feature>
<evidence type="ECO:0000256" key="1">
    <source>
        <dbReference type="ARBA" id="ARBA00004141"/>
    </source>
</evidence>
<comment type="similarity">
    <text evidence="2">Belongs to the EamA transporter family.</text>
</comment>
<feature type="transmembrane region" description="Helical" evidence="6">
    <location>
        <begin position="201"/>
        <end position="220"/>
    </location>
</feature>
<dbReference type="InterPro" id="IPR000620">
    <property type="entry name" value="EamA_dom"/>
</dbReference>
<dbReference type="PANTHER" id="PTHR32322:SF2">
    <property type="entry name" value="EAMA DOMAIN-CONTAINING PROTEIN"/>
    <property type="match status" value="1"/>
</dbReference>
<evidence type="ECO:0000256" key="2">
    <source>
        <dbReference type="ARBA" id="ARBA00007362"/>
    </source>
</evidence>
<gene>
    <name evidence="8" type="ORF">HKD39_14990</name>
</gene>
<organism evidence="8 9">
    <name type="scientific">Nakamurella aerolata</name>
    <dbReference type="NCBI Taxonomy" id="1656892"/>
    <lineage>
        <taxon>Bacteria</taxon>
        <taxon>Bacillati</taxon>
        <taxon>Actinomycetota</taxon>
        <taxon>Actinomycetes</taxon>
        <taxon>Nakamurellales</taxon>
        <taxon>Nakamurellaceae</taxon>
        <taxon>Nakamurella</taxon>
    </lineage>
</organism>
<dbReference type="Proteomes" id="UP000562984">
    <property type="component" value="Unassembled WGS sequence"/>
</dbReference>
<proteinExistence type="inferred from homology"/>
<evidence type="ECO:0000256" key="6">
    <source>
        <dbReference type="SAM" id="Phobius"/>
    </source>
</evidence>
<dbReference type="GO" id="GO:0016020">
    <property type="term" value="C:membrane"/>
    <property type="evidence" value="ECO:0007669"/>
    <property type="project" value="UniProtKB-SubCell"/>
</dbReference>